<name>A0A2G9UMF3_TELCI</name>
<evidence type="ECO:0000313" key="3">
    <source>
        <dbReference type="Proteomes" id="UP000230423"/>
    </source>
</evidence>
<dbReference type="AlphaFoldDB" id="A0A2G9UMF3"/>
<dbReference type="GO" id="GO:0043291">
    <property type="term" value="C:RAVE complex"/>
    <property type="evidence" value="ECO:0007669"/>
    <property type="project" value="TreeGrafter"/>
</dbReference>
<dbReference type="InterPro" id="IPR015943">
    <property type="entry name" value="WD40/YVTN_repeat-like_dom_sf"/>
</dbReference>
<dbReference type="InterPro" id="IPR052208">
    <property type="entry name" value="DmX-like/RAVE_component"/>
</dbReference>
<proteinExistence type="predicted"/>
<keyword evidence="1" id="KW-0853">WD repeat</keyword>
<dbReference type="EMBL" id="KZ345951">
    <property type="protein sequence ID" value="PIO71428.1"/>
    <property type="molecule type" value="Genomic_DNA"/>
</dbReference>
<reference evidence="2 3" key="1">
    <citation type="submission" date="2015-09" db="EMBL/GenBank/DDBJ databases">
        <title>Draft genome of the parasitic nematode Teladorsagia circumcincta isolate WARC Sus (inbred).</title>
        <authorList>
            <person name="Mitreva M."/>
        </authorList>
    </citation>
    <scope>NUCLEOTIDE SEQUENCE [LARGE SCALE GENOMIC DNA]</scope>
    <source>
        <strain evidence="2 3">S</strain>
    </source>
</reference>
<dbReference type="InterPro" id="IPR001680">
    <property type="entry name" value="WD40_rpt"/>
</dbReference>
<dbReference type="GO" id="GO:0007035">
    <property type="term" value="P:vacuolar acidification"/>
    <property type="evidence" value="ECO:0007669"/>
    <property type="project" value="TreeGrafter"/>
</dbReference>
<dbReference type="OrthoDB" id="342131at2759"/>
<feature type="non-terminal residue" evidence="2">
    <location>
        <position position="1"/>
    </location>
</feature>
<dbReference type="SUPFAM" id="SSF50978">
    <property type="entry name" value="WD40 repeat-like"/>
    <property type="match status" value="1"/>
</dbReference>
<accession>A0A2G9UMF3</accession>
<evidence type="ECO:0000313" key="2">
    <source>
        <dbReference type="EMBL" id="PIO71428.1"/>
    </source>
</evidence>
<dbReference type="PANTHER" id="PTHR13950">
    <property type="entry name" value="RABCONNECTIN-RELATED"/>
    <property type="match status" value="1"/>
</dbReference>
<dbReference type="SMART" id="SM00320">
    <property type="entry name" value="WD40"/>
    <property type="match status" value="4"/>
</dbReference>
<dbReference type="PANTHER" id="PTHR13950:SF9">
    <property type="entry name" value="RABCONNECTIN-3A"/>
    <property type="match status" value="1"/>
</dbReference>
<sequence>LAGPEGSFHDTVTTQSPSIAEQCKTKWVPPKKNIVQFFATKPPLDSGDEYSVDFDSDGESGASDARMSDHERLVASFDNLYDFCDPVLMEVQHVGIENQPLPDAYKIVQKDHDPIVAFACSQERPGWLAVSTGRELQEMDISGVFEDPKSGSSYLFNRLDLVWGVGQPVYTARVAGQHAKVTKVSFSCNGNKFAAVDADGMLSLWQATHSTEHKKPFFSQRCHNKSAADVRFFAHSSSVLVTAGASSGEFNLGLWDTLLPQTRALVHTWVAHPEGATVAMYMPNQQTIVSGGRHGELCLWDVRQRQLRVTVKAFEWHQTVKTLISDCNQDLIVAGSSDGDIKVFFEPYVELYMCIFNYFELNSWS</sequence>
<dbReference type="InterPro" id="IPR036322">
    <property type="entry name" value="WD40_repeat_dom_sf"/>
</dbReference>
<organism evidence="2 3">
    <name type="scientific">Teladorsagia circumcincta</name>
    <name type="common">Brown stomach worm</name>
    <name type="synonym">Ostertagia circumcincta</name>
    <dbReference type="NCBI Taxonomy" id="45464"/>
    <lineage>
        <taxon>Eukaryota</taxon>
        <taxon>Metazoa</taxon>
        <taxon>Ecdysozoa</taxon>
        <taxon>Nematoda</taxon>
        <taxon>Chromadorea</taxon>
        <taxon>Rhabditida</taxon>
        <taxon>Rhabditina</taxon>
        <taxon>Rhabditomorpha</taxon>
        <taxon>Strongyloidea</taxon>
        <taxon>Trichostrongylidae</taxon>
        <taxon>Teladorsagia</taxon>
    </lineage>
</organism>
<evidence type="ECO:0000256" key="1">
    <source>
        <dbReference type="PROSITE-ProRule" id="PRU00221"/>
    </source>
</evidence>
<dbReference type="Gene3D" id="2.130.10.10">
    <property type="entry name" value="YVTN repeat-like/Quinoprotein amine dehydrogenase"/>
    <property type="match status" value="1"/>
</dbReference>
<dbReference type="Pfam" id="PF00400">
    <property type="entry name" value="WD40"/>
    <property type="match status" value="3"/>
</dbReference>
<dbReference type="PROSITE" id="PS50082">
    <property type="entry name" value="WD_REPEATS_2"/>
    <property type="match status" value="2"/>
</dbReference>
<gene>
    <name evidence="2" type="ORF">TELCIR_06680</name>
</gene>
<dbReference type="Proteomes" id="UP000230423">
    <property type="component" value="Unassembled WGS sequence"/>
</dbReference>
<keyword evidence="3" id="KW-1185">Reference proteome</keyword>
<feature type="repeat" description="WD" evidence="1">
    <location>
        <begin position="174"/>
        <end position="215"/>
    </location>
</feature>
<feature type="repeat" description="WD" evidence="1">
    <location>
        <begin position="269"/>
        <end position="310"/>
    </location>
</feature>
<protein>
    <submittedName>
        <fullName evidence="2">WD domain, G-beta repeat protein</fullName>
    </submittedName>
</protein>